<dbReference type="GO" id="GO:0003984">
    <property type="term" value="F:acetolactate synthase activity"/>
    <property type="evidence" value="ECO:0007669"/>
    <property type="project" value="TreeGrafter"/>
</dbReference>
<dbReference type="PANTHER" id="PTHR18968">
    <property type="entry name" value="THIAMINE PYROPHOSPHATE ENZYMES"/>
    <property type="match status" value="1"/>
</dbReference>
<sequence length="351" mass="37912">MVVDVDPAELNKFPEDSGISRKIEADAKIFVETLLRLAKQAPESQAPGSQAPAPQKAAPEKPSPISRLSALFRRTKPAPAPEPASKPDVWLDHCAQWKRKYPLDATPFPTSGKIGHFHLTKALSDGLPDNALIVTGSSGLGVEFFYTGFANKPGQRVFLTSGLGAMGYGMPAMIGAYMASDRKPFFGVESDGSLMMNLQEMQTIASQNLPLRMFVINNRGYASIRATQRNYFDGRYVGTGPEARLGLPDLPALAKVFGWEAFVIDDAADLEAGIARAVAHEGGPLLIDVRVVENEALFPKSAALFNEDGTILSMPLEDMSPLLPRDEFRANMIAPLDPASENVPAHLLPKA</sequence>
<dbReference type="Gene3D" id="3.40.50.1220">
    <property type="entry name" value="TPP-binding domain"/>
    <property type="match status" value="1"/>
</dbReference>
<dbReference type="InterPro" id="IPR045229">
    <property type="entry name" value="TPP_enz"/>
</dbReference>
<dbReference type="GO" id="GO:0030976">
    <property type="term" value="F:thiamine pyrophosphate binding"/>
    <property type="evidence" value="ECO:0007669"/>
    <property type="project" value="InterPro"/>
</dbReference>
<dbReference type="GO" id="GO:0009099">
    <property type="term" value="P:L-valine biosynthetic process"/>
    <property type="evidence" value="ECO:0007669"/>
    <property type="project" value="TreeGrafter"/>
</dbReference>
<dbReference type="CDD" id="cd00568">
    <property type="entry name" value="TPP_enzymes"/>
    <property type="match status" value="1"/>
</dbReference>
<dbReference type="EMBL" id="NHSJ01000121">
    <property type="protein sequence ID" value="PPQ27691.1"/>
    <property type="molecule type" value="Genomic_DNA"/>
</dbReference>
<gene>
    <name evidence="4" type="ORF">CCR94_19365</name>
</gene>
<keyword evidence="5" id="KW-1185">Reference proteome</keyword>
<comment type="similarity">
    <text evidence="1">Belongs to the TPP enzyme family.</text>
</comment>
<evidence type="ECO:0000259" key="3">
    <source>
        <dbReference type="Pfam" id="PF02775"/>
    </source>
</evidence>
<evidence type="ECO:0000313" key="4">
    <source>
        <dbReference type="EMBL" id="PPQ27691.1"/>
    </source>
</evidence>
<evidence type="ECO:0000313" key="5">
    <source>
        <dbReference type="Proteomes" id="UP000239089"/>
    </source>
</evidence>
<dbReference type="InterPro" id="IPR011766">
    <property type="entry name" value="TPP_enzyme_TPP-bd"/>
</dbReference>
<evidence type="ECO:0000256" key="1">
    <source>
        <dbReference type="ARBA" id="ARBA00007812"/>
    </source>
</evidence>
<accession>A0A2S6MZA3</accession>
<reference evidence="4 5" key="1">
    <citation type="journal article" date="2018" name="Arch. Microbiol.">
        <title>New insights into the metabolic potential of the phototrophic purple bacterium Rhodopila globiformis DSM 161(T) from its draft genome sequence and evidence for a vanadium-dependent nitrogenase.</title>
        <authorList>
            <person name="Imhoff J.F."/>
            <person name="Rahn T."/>
            <person name="Kunzel S."/>
            <person name="Neulinger S.C."/>
        </authorList>
    </citation>
    <scope>NUCLEOTIDE SEQUENCE [LARGE SCALE GENOMIC DNA]</scope>
    <source>
        <strain evidence="4 5">DSM 16996</strain>
    </source>
</reference>
<dbReference type="Gene3D" id="3.40.50.970">
    <property type="match status" value="1"/>
</dbReference>
<dbReference type="GO" id="GO:0050660">
    <property type="term" value="F:flavin adenine dinucleotide binding"/>
    <property type="evidence" value="ECO:0007669"/>
    <property type="project" value="TreeGrafter"/>
</dbReference>
<dbReference type="SUPFAM" id="SSF52518">
    <property type="entry name" value="Thiamin diphosphate-binding fold (THDP-binding)"/>
    <property type="match status" value="1"/>
</dbReference>
<dbReference type="AlphaFoldDB" id="A0A2S6MZA3"/>
<dbReference type="OrthoDB" id="4494979at2"/>
<feature type="region of interest" description="Disordered" evidence="2">
    <location>
        <begin position="41"/>
        <end position="63"/>
    </location>
</feature>
<comment type="caution">
    <text evidence="4">The sequence shown here is derived from an EMBL/GenBank/DDBJ whole genome shotgun (WGS) entry which is preliminary data.</text>
</comment>
<dbReference type="GO" id="GO:0005948">
    <property type="term" value="C:acetolactate synthase complex"/>
    <property type="evidence" value="ECO:0007669"/>
    <property type="project" value="TreeGrafter"/>
</dbReference>
<evidence type="ECO:0000256" key="2">
    <source>
        <dbReference type="SAM" id="MobiDB-lite"/>
    </source>
</evidence>
<proteinExistence type="inferred from homology"/>
<dbReference type="Proteomes" id="UP000239089">
    <property type="component" value="Unassembled WGS sequence"/>
</dbReference>
<protein>
    <recommendedName>
        <fullName evidence="3">Thiamine pyrophosphate enzyme TPP-binding domain-containing protein</fullName>
    </recommendedName>
</protein>
<dbReference type="InterPro" id="IPR029061">
    <property type="entry name" value="THDP-binding"/>
</dbReference>
<dbReference type="Pfam" id="PF02775">
    <property type="entry name" value="TPP_enzyme_C"/>
    <property type="match status" value="1"/>
</dbReference>
<feature type="compositionally biased region" description="Low complexity" evidence="2">
    <location>
        <begin position="41"/>
        <end position="57"/>
    </location>
</feature>
<dbReference type="PANTHER" id="PTHR18968:SF13">
    <property type="entry name" value="ACETOLACTATE SYNTHASE CATALYTIC SUBUNIT, MITOCHONDRIAL"/>
    <property type="match status" value="1"/>
</dbReference>
<dbReference type="GO" id="GO:0009097">
    <property type="term" value="P:isoleucine biosynthetic process"/>
    <property type="evidence" value="ECO:0007669"/>
    <property type="project" value="TreeGrafter"/>
</dbReference>
<feature type="domain" description="Thiamine pyrophosphate enzyme TPP-binding" evidence="3">
    <location>
        <begin position="150"/>
        <end position="289"/>
    </location>
</feature>
<organism evidence="4 5">
    <name type="scientific">Rhodoblastus sphagnicola</name>
    <dbReference type="NCBI Taxonomy" id="333368"/>
    <lineage>
        <taxon>Bacteria</taxon>
        <taxon>Pseudomonadati</taxon>
        <taxon>Pseudomonadota</taxon>
        <taxon>Alphaproteobacteria</taxon>
        <taxon>Hyphomicrobiales</taxon>
        <taxon>Rhodoblastaceae</taxon>
        <taxon>Rhodoblastus</taxon>
    </lineage>
</organism>
<name>A0A2S6MZA3_9HYPH</name>